<gene>
    <name evidence="1" type="ORF">NUW54_g12047</name>
</gene>
<name>A0ACC1N2L9_9APHY</name>
<evidence type="ECO:0000313" key="2">
    <source>
        <dbReference type="Proteomes" id="UP001144978"/>
    </source>
</evidence>
<proteinExistence type="predicted"/>
<keyword evidence="2" id="KW-1185">Reference proteome</keyword>
<reference evidence="1" key="1">
    <citation type="submission" date="2022-08" db="EMBL/GenBank/DDBJ databases">
        <title>Genome Sequence of Pycnoporus sanguineus.</title>
        <authorList>
            <person name="Buettner E."/>
        </authorList>
    </citation>
    <scope>NUCLEOTIDE SEQUENCE</scope>
    <source>
        <strain evidence="1">CG-C14</strain>
    </source>
</reference>
<dbReference type="EMBL" id="JANSHE010004961">
    <property type="protein sequence ID" value="KAJ2973535.1"/>
    <property type="molecule type" value="Genomic_DNA"/>
</dbReference>
<accession>A0ACC1N2L9</accession>
<comment type="caution">
    <text evidence="1">The sequence shown here is derived from an EMBL/GenBank/DDBJ whole genome shotgun (WGS) entry which is preliminary data.</text>
</comment>
<organism evidence="1 2">
    <name type="scientific">Trametes sanguinea</name>
    <dbReference type="NCBI Taxonomy" id="158606"/>
    <lineage>
        <taxon>Eukaryota</taxon>
        <taxon>Fungi</taxon>
        <taxon>Dikarya</taxon>
        <taxon>Basidiomycota</taxon>
        <taxon>Agaricomycotina</taxon>
        <taxon>Agaricomycetes</taxon>
        <taxon>Polyporales</taxon>
        <taxon>Polyporaceae</taxon>
        <taxon>Trametes</taxon>
    </lineage>
</organism>
<evidence type="ECO:0000313" key="1">
    <source>
        <dbReference type="EMBL" id="KAJ2973535.1"/>
    </source>
</evidence>
<dbReference type="Proteomes" id="UP001144978">
    <property type="component" value="Unassembled WGS sequence"/>
</dbReference>
<protein>
    <submittedName>
        <fullName evidence="1">Uncharacterized protein</fullName>
    </submittedName>
</protein>
<sequence length="212" mass="24041">MQLLHRQFGVVNFSHLKPVFLSIYRSSHVYLSPMASLPPLQLHLRRNPEESAPSRVLPVAVRTLPSIRAELSEGFRAVSGNKLPEAQTVFRSVLRALLLVPISSDNEAKEWRDLVTLSREYLLGVTLEIERRRVAQENPDNVRRSLELAAYFTHCKLQPAHLQIALRSAIGVFAKANNHATAAKFARRLLDLNPDPKIVAQVRPATYRCWRP</sequence>